<dbReference type="Proteomes" id="UP001159428">
    <property type="component" value="Unassembled WGS sequence"/>
</dbReference>
<dbReference type="EMBL" id="CALNXJ010000002">
    <property type="protein sequence ID" value="CAH3033449.1"/>
    <property type="molecule type" value="Genomic_DNA"/>
</dbReference>
<evidence type="ECO:0000313" key="1">
    <source>
        <dbReference type="EMBL" id="CAH3033449.1"/>
    </source>
</evidence>
<reference evidence="1 2" key="1">
    <citation type="submission" date="2022-05" db="EMBL/GenBank/DDBJ databases">
        <authorList>
            <consortium name="Genoscope - CEA"/>
            <person name="William W."/>
        </authorList>
    </citation>
    <scope>NUCLEOTIDE SEQUENCE [LARGE SCALE GENOMIC DNA]</scope>
</reference>
<proteinExistence type="predicted"/>
<comment type="caution">
    <text evidence="1">The sequence shown here is derived from an EMBL/GenBank/DDBJ whole genome shotgun (WGS) entry which is preliminary data.</text>
</comment>
<accession>A0AAU9VQK7</accession>
<organism evidence="1 2">
    <name type="scientific">Pocillopora meandrina</name>
    <dbReference type="NCBI Taxonomy" id="46732"/>
    <lineage>
        <taxon>Eukaryota</taxon>
        <taxon>Metazoa</taxon>
        <taxon>Cnidaria</taxon>
        <taxon>Anthozoa</taxon>
        <taxon>Hexacorallia</taxon>
        <taxon>Scleractinia</taxon>
        <taxon>Astrocoeniina</taxon>
        <taxon>Pocilloporidae</taxon>
        <taxon>Pocillopora</taxon>
    </lineage>
</organism>
<sequence>ENHIANIAYHPKCRSLFTMKRDLESIEQKKESVEEEPSPMFACNDPICIFCNKLREKLIQAVPLRADATLCHCVILNNDARILAITSRDIMATEAHYPASCCKSSTNIETMKFECDHVGDKEKENLSQVTDMISYKEAEVEAYVQLFHHIRNEVTPHKVVTVAKLTKRLEAFISSKGEALKTATKNICRRLESELDNSIYIFPKDQG</sequence>
<keyword evidence="2" id="KW-1185">Reference proteome</keyword>
<gene>
    <name evidence="1" type="ORF">PMEA_00010064</name>
</gene>
<name>A0AAU9VQK7_9CNID</name>
<dbReference type="AlphaFoldDB" id="A0AAU9VQK7"/>
<feature type="non-terminal residue" evidence="1">
    <location>
        <position position="1"/>
    </location>
</feature>
<protein>
    <submittedName>
        <fullName evidence="1">Uncharacterized protein</fullName>
    </submittedName>
</protein>
<feature type="non-terminal residue" evidence="1">
    <location>
        <position position="207"/>
    </location>
</feature>
<evidence type="ECO:0000313" key="2">
    <source>
        <dbReference type="Proteomes" id="UP001159428"/>
    </source>
</evidence>